<proteinExistence type="inferred from homology"/>
<comment type="caution">
    <text evidence="3">The sequence shown here is derived from an EMBL/GenBank/DDBJ whole genome shotgun (WGS) entry which is preliminary data.</text>
</comment>
<dbReference type="InterPro" id="IPR029058">
    <property type="entry name" value="AB_hydrolase_fold"/>
</dbReference>
<dbReference type="InterPro" id="IPR012223">
    <property type="entry name" value="TEII"/>
</dbReference>
<reference evidence="3 4" key="1">
    <citation type="submission" date="2021-01" db="EMBL/GenBank/DDBJ databases">
        <title>Whole genome shotgun sequence of Actinoplanes durhamensis NBRC 14914.</title>
        <authorList>
            <person name="Komaki H."/>
            <person name="Tamura T."/>
        </authorList>
    </citation>
    <scope>NUCLEOTIDE SEQUENCE [LARGE SCALE GENOMIC DNA]</scope>
    <source>
        <strain evidence="3 4">NBRC 14914</strain>
    </source>
</reference>
<gene>
    <name evidence="3" type="primary">rifR</name>
    <name evidence="3" type="ORF">Adu01nite_92260</name>
</gene>
<evidence type="ECO:0000313" key="4">
    <source>
        <dbReference type="Proteomes" id="UP000637628"/>
    </source>
</evidence>
<sequence>MLPVETPLIRRAHRRSSRVRLFCLPYAGAGSSIFGSWPDRFPPSVEIATVQLPGREDRQSEAPFTELGPMVRTITAALRPYLITPMALFGHCAGALLAYEVAAECRRRFGVQPRHLFLAAQGAPDLPPRNPPVRHLPDDAFKEQLRDFDGFAPEALADDDLMSMLLPCIRADFTLWEQYEYRERTPMSCPITTFTGSRDPRTDPADVAAWEKHTTGPFTMRVVEGGHFFVNDNPDEIIEAMAEALS</sequence>
<dbReference type="Gene3D" id="3.40.50.1820">
    <property type="entry name" value="alpha/beta hydrolase"/>
    <property type="match status" value="1"/>
</dbReference>
<dbReference type="PANTHER" id="PTHR11487">
    <property type="entry name" value="THIOESTERASE"/>
    <property type="match status" value="1"/>
</dbReference>
<keyword evidence="3" id="KW-0378">Hydrolase</keyword>
<evidence type="ECO:0000259" key="2">
    <source>
        <dbReference type="Pfam" id="PF00975"/>
    </source>
</evidence>
<evidence type="ECO:0000256" key="1">
    <source>
        <dbReference type="ARBA" id="ARBA00007169"/>
    </source>
</evidence>
<name>A0ABQ3ZDJ9_9ACTN</name>
<dbReference type="EMBL" id="BOML01000092">
    <property type="protein sequence ID" value="GIE07876.1"/>
    <property type="molecule type" value="Genomic_DNA"/>
</dbReference>
<dbReference type="GO" id="GO:0016787">
    <property type="term" value="F:hydrolase activity"/>
    <property type="evidence" value="ECO:0007669"/>
    <property type="project" value="UniProtKB-KW"/>
</dbReference>
<feature type="domain" description="Thioesterase" evidence="2">
    <location>
        <begin position="20"/>
        <end position="241"/>
    </location>
</feature>
<dbReference type="Pfam" id="PF00975">
    <property type="entry name" value="Thioesterase"/>
    <property type="match status" value="1"/>
</dbReference>
<evidence type="ECO:0000313" key="3">
    <source>
        <dbReference type="EMBL" id="GIE07876.1"/>
    </source>
</evidence>
<dbReference type="SUPFAM" id="SSF53474">
    <property type="entry name" value="alpha/beta-Hydrolases"/>
    <property type="match status" value="1"/>
</dbReference>
<comment type="similarity">
    <text evidence="1">Belongs to the thioesterase family.</text>
</comment>
<keyword evidence="4" id="KW-1185">Reference proteome</keyword>
<dbReference type="PANTHER" id="PTHR11487:SF0">
    <property type="entry name" value="S-ACYL FATTY ACID SYNTHASE THIOESTERASE, MEDIUM CHAIN"/>
    <property type="match status" value="1"/>
</dbReference>
<protein>
    <submittedName>
        <fullName evidence="3">Oleoyl-ACP hydrolase</fullName>
    </submittedName>
</protein>
<dbReference type="Proteomes" id="UP000637628">
    <property type="component" value="Unassembled WGS sequence"/>
</dbReference>
<accession>A0ABQ3ZDJ9</accession>
<dbReference type="InterPro" id="IPR001031">
    <property type="entry name" value="Thioesterase"/>
</dbReference>
<dbReference type="RefSeq" id="WP_203735710.1">
    <property type="nucleotide sequence ID" value="NZ_BAAATX010000053.1"/>
</dbReference>
<organism evidence="3 4">
    <name type="scientific">Paractinoplanes durhamensis</name>
    <dbReference type="NCBI Taxonomy" id="113563"/>
    <lineage>
        <taxon>Bacteria</taxon>
        <taxon>Bacillati</taxon>
        <taxon>Actinomycetota</taxon>
        <taxon>Actinomycetes</taxon>
        <taxon>Micromonosporales</taxon>
        <taxon>Micromonosporaceae</taxon>
        <taxon>Paractinoplanes</taxon>
    </lineage>
</organism>